<keyword evidence="3" id="KW-1185">Reference proteome</keyword>
<name>A0ABN2X3P5_9MICO</name>
<dbReference type="InterPro" id="IPR001279">
    <property type="entry name" value="Metallo-B-lactamas"/>
</dbReference>
<dbReference type="EMBL" id="BAAAPZ010000017">
    <property type="protein sequence ID" value="GAA2103955.1"/>
    <property type="molecule type" value="Genomic_DNA"/>
</dbReference>
<evidence type="ECO:0000313" key="3">
    <source>
        <dbReference type="Proteomes" id="UP001500984"/>
    </source>
</evidence>
<dbReference type="Gene3D" id="3.60.15.10">
    <property type="entry name" value="Ribonuclease Z/Hydroxyacylglutathione hydrolase-like"/>
    <property type="match status" value="1"/>
</dbReference>
<sequence>MTPMRDIAACAACGVETDLVTAAQAAQAVSGQFPDVRGGAAEGTADGDGTAVPQLPVCPICADERQFVPAGGQEWTSRNLLEASGRAVSVAEAEPGLFSLRTSPKTGIGQTCYLAQCPAGGTGGLLFDVPPYIDDAAVEAVAARGGAAAIVASHPHMYGLQLEWSAAFDHAPVFVARRDAEWVQRRGAAIELFDEEIAPLAGVRVRQVGGHFPGSSVALWRSPADEALVMLGGDTISPVARTGWVTFMRSFPNYLPLSGAVVRRIAAAVDDVEVERIYGNFGQRLTSGGSRAIEESARRYAEWVSGEHDDLT</sequence>
<organism evidence="2 3">
    <name type="scientific">Brevibacterium salitolerans</name>
    <dbReference type="NCBI Taxonomy" id="1403566"/>
    <lineage>
        <taxon>Bacteria</taxon>
        <taxon>Bacillati</taxon>
        <taxon>Actinomycetota</taxon>
        <taxon>Actinomycetes</taxon>
        <taxon>Micrococcales</taxon>
        <taxon>Brevibacteriaceae</taxon>
        <taxon>Brevibacterium</taxon>
    </lineage>
</organism>
<protein>
    <submittedName>
        <fullName evidence="2">MBL fold metallo-hydrolase</fullName>
    </submittedName>
</protein>
<dbReference type="SMART" id="SM00849">
    <property type="entry name" value="Lactamase_B"/>
    <property type="match status" value="1"/>
</dbReference>
<dbReference type="Proteomes" id="UP001500984">
    <property type="component" value="Unassembled WGS sequence"/>
</dbReference>
<reference evidence="2 3" key="1">
    <citation type="journal article" date="2019" name="Int. J. Syst. Evol. Microbiol.">
        <title>The Global Catalogue of Microorganisms (GCM) 10K type strain sequencing project: providing services to taxonomists for standard genome sequencing and annotation.</title>
        <authorList>
            <consortium name="The Broad Institute Genomics Platform"/>
            <consortium name="The Broad Institute Genome Sequencing Center for Infectious Disease"/>
            <person name="Wu L."/>
            <person name="Ma J."/>
        </authorList>
    </citation>
    <scope>NUCLEOTIDE SEQUENCE [LARGE SCALE GENOMIC DNA]</scope>
    <source>
        <strain evidence="2 3">JCM 15900</strain>
    </source>
</reference>
<dbReference type="PANTHER" id="PTHR36839">
    <property type="entry name" value="METALLO-BETA-LACTAMASE FAMILY PROTEIN (AFU_ORTHOLOGUE AFUA_5G12770)"/>
    <property type="match status" value="1"/>
</dbReference>
<gene>
    <name evidence="2" type="ORF">GCM10009823_28230</name>
</gene>
<accession>A0ABN2X3P5</accession>
<evidence type="ECO:0000259" key="1">
    <source>
        <dbReference type="SMART" id="SM00849"/>
    </source>
</evidence>
<proteinExistence type="predicted"/>
<evidence type="ECO:0000313" key="2">
    <source>
        <dbReference type="EMBL" id="GAA2103955.1"/>
    </source>
</evidence>
<comment type="caution">
    <text evidence="2">The sequence shown here is derived from an EMBL/GenBank/DDBJ whole genome shotgun (WGS) entry which is preliminary data.</text>
</comment>
<dbReference type="PANTHER" id="PTHR36839:SF1">
    <property type="entry name" value="METALLO-BETA-LACTAMASE FAMILY PROTEIN (AFU_ORTHOLOGUE AFUA_5G12770)"/>
    <property type="match status" value="1"/>
</dbReference>
<feature type="domain" description="Metallo-beta-lactamase" evidence="1">
    <location>
        <begin position="109"/>
        <end position="281"/>
    </location>
</feature>
<dbReference type="SUPFAM" id="SSF56281">
    <property type="entry name" value="Metallo-hydrolase/oxidoreductase"/>
    <property type="match status" value="1"/>
</dbReference>
<dbReference type="InterPro" id="IPR036866">
    <property type="entry name" value="RibonucZ/Hydroxyglut_hydro"/>
</dbReference>